<evidence type="ECO:0000256" key="5">
    <source>
        <dbReference type="ARBA" id="ARBA00010271"/>
    </source>
</evidence>
<comment type="cofactor">
    <cofactor evidence="1">
        <name>Mn(2+)</name>
        <dbReference type="ChEBI" id="CHEBI:29035"/>
    </cofactor>
</comment>
<proteinExistence type="inferred from homology"/>
<protein>
    <recommendedName>
        <fullName evidence="19">glucuronosyl-galactosyl-proteoglycan 4-alpha-N-acetylglucosaminyltransferase</fullName>
        <ecNumber evidence="19">2.4.1.223</ecNumber>
    </recommendedName>
</protein>
<evidence type="ECO:0000256" key="7">
    <source>
        <dbReference type="ARBA" id="ARBA00022679"/>
    </source>
</evidence>
<dbReference type="SUPFAM" id="SSF53448">
    <property type="entry name" value="Nucleotide-diphospho-sugar transferases"/>
    <property type="match status" value="1"/>
</dbReference>
<evidence type="ECO:0000313" key="24">
    <source>
        <dbReference type="Proteomes" id="UP000192578"/>
    </source>
</evidence>
<dbReference type="GO" id="GO:0015012">
    <property type="term" value="P:heparan sulfate proteoglycan biosynthetic process"/>
    <property type="evidence" value="ECO:0007669"/>
    <property type="project" value="UniProtKB-ARBA"/>
</dbReference>
<evidence type="ECO:0000256" key="10">
    <source>
        <dbReference type="ARBA" id="ARBA00022824"/>
    </source>
</evidence>
<reference evidence="24" key="1">
    <citation type="submission" date="2017-01" db="EMBL/GenBank/DDBJ databases">
        <title>Comparative genomics of anhydrobiosis in the tardigrade Hypsibius dujardini.</title>
        <authorList>
            <person name="Yoshida Y."/>
            <person name="Koutsovoulos G."/>
            <person name="Laetsch D."/>
            <person name="Stevens L."/>
            <person name="Kumar S."/>
            <person name="Horikawa D."/>
            <person name="Ishino K."/>
            <person name="Komine S."/>
            <person name="Tomita M."/>
            <person name="Blaxter M."/>
            <person name="Arakawa K."/>
        </authorList>
    </citation>
    <scope>NUCLEOTIDE SEQUENCE [LARGE SCALE GENOMIC DNA]</scope>
    <source>
        <strain evidence="24">Z151</strain>
    </source>
</reference>
<comment type="similarity">
    <text evidence="5">Belongs to the glycosyltransferase 47 family.</text>
</comment>
<keyword evidence="15" id="KW-1015">Disulfide bond</keyword>
<dbReference type="Gene3D" id="3.90.550.10">
    <property type="entry name" value="Spore Coat Polysaccharide Biosynthesis Protein SpsA, Chain A"/>
    <property type="match status" value="1"/>
</dbReference>
<keyword evidence="17" id="KW-0464">Manganese</keyword>
<dbReference type="Proteomes" id="UP000192578">
    <property type="component" value="Unassembled WGS sequence"/>
</dbReference>
<comment type="caution">
    <text evidence="23">The sequence shown here is derived from an EMBL/GenBank/DDBJ whole genome shotgun (WGS) entry which is preliminary data.</text>
</comment>
<feature type="domain" description="Exostosin GT47" evidence="21">
    <location>
        <begin position="204"/>
        <end position="447"/>
    </location>
</feature>
<evidence type="ECO:0000259" key="21">
    <source>
        <dbReference type="Pfam" id="PF03016"/>
    </source>
</evidence>
<keyword evidence="20" id="KW-0175">Coiled coil</keyword>
<evidence type="ECO:0000256" key="19">
    <source>
        <dbReference type="ARBA" id="ARBA00066812"/>
    </source>
</evidence>
<feature type="coiled-coil region" evidence="20">
    <location>
        <begin position="58"/>
        <end position="106"/>
    </location>
</feature>
<dbReference type="AlphaFoldDB" id="A0A1W0X6S3"/>
<evidence type="ECO:0000259" key="22">
    <source>
        <dbReference type="Pfam" id="PF09258"/>
    </source>
</evidence>
<dbReference type="InterPro" id="IPR004263">
    <property type="entry name" value="Exostosin"/>
</dbReference>
<evidence type="ECO:0000313" key="23">
    <source>
        <dbReference type="EMBL" id="OQV23217.1"/>
    </source>
</evidence>
<keyword evidence="8" id="KW-0812">Transmembrane</keyword>
<dbReference type="FunFam" id="3.90.550.10:FF:000033">
    <property type="entry name" value="Exostosin-like glycosyltransferase 3"/>
    <property type="match status" value="1"/>
</dbReference>
<dbReference type="InterPro" id="IPR015338">
    <property type="entry name" value="GT64_dom"/>
</dbReference>
<dbReference type="GO" id="GO:0005794">
    <property type="term" value="C:Golgi apparatus"/>
    <property type="evidence" value="ECO:0007669"/>
    <property type="project" value="UniProtKB-SubCell"/>
</dbReference>
<name>A0A1W0X6S3_HYPEX</name>
<keyword evidence="24" id="KW-1185">Reference proteome</keyword>
<comment type="pathway">
    <text evidence="4">Glycan metabolism; heparan sulfate biosynthesis.</text>
</comment>
<evidence type="ECO:0000256" key="20">
    <source>
        <dbReference type="SAM" id="Coils"/>
    </source>
</evidence>
<evidence type="ECO:0000256" key="3">
    <source>
        <dbReference type="ARBA" id="ARBA00004648"/>
    </source>
</evidence>
<dbReference type="InterPro" id="IPR040911">
    <property type="entry name" value="Exostosin_GT47"/>
</dbReference>
<dbReference type="EC" id="2.4.1.223" evidence="19"/>
<evidence type="ECO:0000256" key="15">
    <source>
        <dbReference type="ARBA" id="ARBA00023157"/>
    </source>
</evidence>
<evidence type="ECO:0000256" key="2">
    <source>
        <dbReference type="ARBA" id="ARBA00004555"/>
    </source>
</evidence>
<dbReference type="EMBL" id="MTYJ01000013">
    <property type="protein sequence ID" value="OQV23217.1"/>
    <property type="molecule type" value="Genomic_DNA"/>
</dbReference>
<evidence type="ECO:0000256" key="11">
    <source>
        <dbReference type="ARBA" id="ARBA00022968"/>
    </source>
</evidence>
<dbReference type="PANTHER" id="PTHR48261">
    <property type="entry name" value="ACETYLGLUCOSAMINYLTRANSFERASE"/>
    <property type="match status" value="1"/>
</dbReference>
<keyword evidence="9" id="KW-0479">Metal-binding</keyword>
<dbReference type="InterPro" id="IPR029044">
    <property type="entry name" value="Nucleotide-diphossugar_trans"/>
</dbReference>
<comment type="subcellular location">
    <subcellularLocation>
        <location evidence="3">Endoplasmic reticulum membrane</location>
        <topology evidence="3">Single-pass type II membrane protein</topology>
    </subcellularLocation>
    <subcellularLocation>
        <location evidence="2">Golgi apparatus</location>
    </subcellularLocation>
</comment>
<evidence type="ECO:0000256" key="8">
    <source>
        <dbReference type="ARBA" id="ARBA00022692"/>
    </source>
</evidence>
<comment type="catalytic activity">
    <reaction evidence="18">
        <text>3-O-(beta-D-GlcA-(1-&gt;3)-beta-D-Gal-(1-&gt;3)-beta-D-Gal-(1-&gt;4)-beta-D-Xyl)-L-seryl-[protein] + UDP-N-acetyl-alpha-D-glucosamine = 3-O-(alpha-D-GlcNAc-(1-&gt;4)-beta-D-GlcA-(1-&gt;3)-beta-D-Gal-(1-&gt;3)-beta-D-Gal-(1-&gt;4)-beta-D-Xyl)-L-seryl-[protein] + UDP + H(+)</text>
        <dbReference type="Rhea" id="RHEA:16221"/>
        <dbReference type="Rhea" id="RHEA-COMP:12573"/>
        <dbReference type="Rhea" id="RHEA-COMP:12574"/>
        <dbReference type="ChEBI" id="CHEBI:15378"/>
        <dbReference type="ChEBI" id="CHEBI:57705"/>
        <dbReference type="ChEBI" id="CHEBI:58223"/>
        <dbReference type="ChEBI" id="CHEBI:132093"/>
        <dbReference type="ChEBI" id="CHEBI:132104"/>
        <dbReference type="EC" id="2.4.1.223"/>
    </reaction>
</comment>
<dbReference type="Pfam" id="PF09258">
    <property type="entry name" value="Glyco_transf_64"/>
    <property type="match status" value="1"/>
</dbReference>
<keyword evidence="10" id="KW-0256">Endoplasmic reticulum</keyword>
<evidence type="ECO:0000256" key="12">
    <source>
        <dbReference type="ARBA" id="ARBA00022989"/>
    </source>
</evidence>
<evidence type="ECO:0000256" key="1">
    <source>
        <dbReference type="ARBA" id="ARBA00001936"/>
    </source>
</evidence>
<evidence type="ECO:0000256" key="18">
    <source>
        <dbReference type="ARBA" id="ARBA00050948"/>
    </source>
</evidence>
<dbReference type="GO" id="GO:0046872">
    <property type="term" value="F:metal ion binding"/>
    <property type="evidence" value="ECO:0007669"/>
    <property type="project" value="UniProtKB-KW"/>
</dbReference>
<organism evidence="23 24">
    <name type="scientific">Hypsibius exemplaris</name>
    <name type="common">Freshwater tardigrade</name>
    <dbReference type="NCBI Taxonomy" id="2072580"/>
    <lineage>
        <taxon>Eukaryota</taxon>
        <taxon>Metazoa</taxon>
        <taxon>Ecdysozoa</taxon>
        <taxon>Tardigrada</taxon>
        <taxon>Eutardigrada</taxon>
        <taxon>Parachela</taxon>
        <taxon>Hypsibioidea</taxon>
        <taxon>Hypsibiidae</taxon>
        <taxon>Hypsibius</taxon>
    </lineage>
</organism>
<evidence type="ECO:0000256" key="16">
    <source>
        <dbReference type="ARBA" id="ARBA00023180"/>
    </source>
</evidence>
<evidence type="ECO:0000256" key="13">
    <source>
        <dbReference type="ARBA" id="ARBA00023034"/>
    </source>
</evidence>
<keyword evidence="12" id="KW-1133">Transmembrane helix</keyword>
<keyword evidence="16" id="KW-0325">Glycoprotein</keyword>
<keyword evidence="11" id="KW-0735">Signal-anchor</keyword>
<evidence type="ECO:0000256" key="17">
    <source>
        <dbReference type="ARBA" id="ARBA00023211"/>
    </source>
</evidence>
<evidence type="ECO:0000256" key="14">
    <source>
        <dbReference type="ARBA" id="ARBA00023136"/>
    </source>
</evidence>
<evidence type="ECO:0000256" key="6">
    <source>
        <dbReference type="ARBA" id="ARBA00022676"/>
    </source>
</evidence>
<dbReference type="GO" id="GO:0005789">
    <property type="term" value="C:endoplasmic reticulum membrane"/>
    <property type="evidence" value="ECO:0007669"/>
    <property type="project" value="UniProtKB-SubCell"/>
</dbReference>
<evidence type="ECO:0000256" key="4">
    <source>
        <dbReference type="ARBA" id="ARBA00005093"/>
    </source>
</evidence>
<keyword evidence="13" id="KW-0333">Golgi apparatus</keyword>
<keyword evidence="14" id="KW-0472">Membrane</keyword>
<keyword evidence="7" id="KW-0808">Transferase</keyword>
<dbReference type="GO" id="GO:0001888">
    <property type="term" value="F:glucuronyl-galactosyl-proteoglycan 4-alpha-N-acetylglucosaminyltransferase activity"/>
    <property type="evidence" value="ECO:0007669"/>
    <property type="project" value="UniProtKB-EC"/>
</dbReference>
<keyword evidence="6" id="KW-0328">Glycosyltransferase</keyword>
<sequence>MKALALGGCLFIVAVVFVFSYYGPWTLPQPQETPDNSLLDPHEVALAQVDAANLYAHLHELLRIKRSVLQQLRDLEQKCSAASLEVNELVRRADEIRTDIVKLNASVIFLRTSNKYQELAQDELKRQMSPKVMPPLRLTAASGDEELILPPPRRSDACTMERCFDYGRCPLTSGFPVYVETLTLSGCADDLISKLAKAVEASTYVSSSPAHACIFVGFVCKPEDVERLRTSENWRGDGRNFLLFLGGGVILNGNGTGRAMVLGVEFEDFRRGFHVQGILNDDLPDLTLSPFLLPLMTPAHRKRLLFFDGEYRGTSTSTGASDRGSIVQNLLDLKKFGSNGDIDITFSCNETTSTLPPACRSNTWCLCGSTAALEKALVESTFSLIIWNGGMDPTGVSRVLLGLKNGAIPVVLGKPILPLSENIDWLRATIQLPRARVTELYHILHSLRDEDILAYRSQGRRLWQTYFSTPSAFVDAVLDTIRLRLNIAALPLRATPIGSFYNYTSVWRETLTAEEENVGPVELPHASDTYQRNYTSTTMDAYRSWNDRFDVKSMLPTSPFAPILPGDAQFRGSQFGFRPIGGGTGGTGVEFSVAIGGNQPREQFTVVILTYQREVALSATVARLNNLPYLNKVIIVWNSQMEPTDLFTMPKIHVPILIHKSATNSLNNRFLPFDAIETEAILSMDDDMHLRHDEIVFAFRVWRENRERIVGFPARFASWDAEHASWLYNSNYTCEYSMILTGAAFFHKYYTYLYTFTMPDAIRAKVDEFTNCEDIAMNFLVSHHTRKPPIKVTSRWTFQCQDCPVSLWEDESHFTERHICMQYFERIYGYMPLLKSQFRADSVLFKNRIASDKQKCFDKV</sequence>
<dbReference type="OrthoDB" id="5954868at2759"/>
<dbReference type="Pfam" id="PF03016">
    <property type="entry name" value="Exostosin_GT47"/>
    <property type="match status" value="1"/>
</dbReference>
<evidence type="ECO:0000256" key="9">
    <source>
        <dbReference type="ARBA" id="ARBA00022723"/>
    </source>
</evidence>
<accession>A0A1W0X6S3</accession>
<feature type="domain" description="Glycosyl transferase 64" evidence="22">
    <location>
        <begin position="604"/>
        <end position="845"/>
    </location>
</feature>
<dbReference type="PANTHER" id="PTHR48261:SF4">
    <property type="entry name" value="EXOSTOSIN LIKE GLYCOSYLTRANSFERASE 3"/>
    <property type="match status" value="1"/>
</dbReference>
<gene>
    <name evidence="23" type="ORF">BV898_02950</name>
</gene>